<gene>
    <name evidence="2" type="ORF">NDU88_003654</name>
</gene>
<evidence type="ECO:0000256" key="1">
    <source>
        <dbReference type="SAM" id="MobiDB-lite"/>
    </source>
</evidence>
<dbReference type="Proteomes" id="UP001066276">
    <property type="component" value="Chromosome 9"/>
</dbReference>
<dbReference type="AlphaFoldDB" id="A0AAV7MR67"/>
<keyword evidence="3" id="KW-1185">Reference proteome</keyword>
<name>A0AAV7MR67_PLEWA</name>
<reference evidence="2" key="1">
    <citation type="journal article" date="2022" name="bioRxiv">
        <title>Sequencing and chromosome-scale assembly of the giantPleurodeles waltlgenome.</title>
        <authorList>
            <person name="Brown T."/>
            <person name="Elewa A."/>
            <person name="Iarovenko S."/>
            <person name="Subramanian E."/>
            <person name="Araus A.J."/>
            <person name="Petzold A."/>
            <person name="Susuki M."/>
            <person name="Suzuki K.-i.T."/>
            <person name="Hayashi T."/>
            <person name="Toyoda A."/>
            <person name="Oliveira C."/>
            <person name="Osipova E."/>
            <person name="Leigh N.D."/>
            <person name="Simon A."/>
            <person name="Yun M.H."/>
        </authorList>
    </citation>
    <scope>NUCLEOTIDE SEQUENCE</scope>
    <source>
        <strain evidence="2">20211129_DDA</strain>
        <tissue evidence="2">Liver</tissue>
    </source>
</reference>
<protein>
    <submittedName>
        <fullName evidence="2">Uncharacterized protein</fullName>
    </submittedName>
</protein>
<feature type="region of interest" description="Disordered" evidence="1">
    <location>
        <begin position="89"/>
        <end position="127"/>
    </location>
</feature>
<proteinExistence type="predicted"/>
<comment type="caution">
    <text evidence="2">The sequence shown here is derived from an EMBL/GenBank/DDBJ whole genome shotgun (WGS) entry which is preliminary data.</text>
</comment>
<accession>A0AAV7MR67</accession>
<evidence type="ECO:0000313" key="2">
    <source>
        <dbReference type="EMBL" id="KAJ1106251.1"/>
    </source>
</evidence>
<organism evidence="2 3">
    <name type="scientific">Pleurodeles waltl</name>
    <name type="common">Iberian ribbed newt</name>
    <dbReference type="NCBI Taxonomy" id="8319"/>
    <lineage>
        <taxon>Eukaryota</taxon>
        <taxon>Metazoa</taxon>
        <taxon>Chordata</taxon>
        <taxon>Craniata</taxon>
        <taxon>Vertebrata</taxon>
        <taxon>Euteleostomi</taxon>
        <taxon>Amphibia</taxon>
        <taxon>Batrachia</taxon>
        <taxon>Caudata</taxon>
        <taxon>Salamandroidea</taxon>
        <taxon>Salamandridae</taxon>
        <taxon>Pleurodelinae</taxon>
        <taxon>Pleurodeles</taxon>
    </lineage>
</organism>
<evidence type="ECO:0000313" key="3">
    <source>
        <dbReference type="Proteomes" id="UP001066276"/>
    </source>
</evidence>
<dbReference type="EMBL" id="JANPWB010000013">
    <property type="protein sequence ID" value="KAJ1106251.1"/>
    <property type="molecule type" value="Genomic_DNA"/>
</dbReference>
<sequence length="127" mass="13388">MEPGFVEQALVLLHRARRMDLVNQEALRALHPARRAAQGVVATVLACSPPSSPAQGIQVRIPGRVVGRGRGREKVSVAGCTAIKAAGLRRRVAGGNSTRPEGQGWGRKGPQLKEEGKKGAHYGGPSL</sequence>